<protein>
    <submittedName>
        <fullName evidence="2">Uncharacterized protein</fullName>
    </submittedName>
</protein>
<evidence type="ECO:0000313" key="3">
    <source>
        <dbReference type="Proteomes" id="UP000198727"/>
    </source>
</evidence>
<gene>
    <name evidence="2" type="ORF">SAMN05421810_105126</name>
</gene>
<evidence type="ECO:0000256" key="1">
    <source>
        <dbReference type="SAM" id="SignalP"/>
    </source>
</evidence>
<sequence>MRIRVATRVGVLAVLLAVLSALSGCSNEAGPAPKHAPRDPGPEALRTKLAALTVDDCYRAPEAQDPAGCAKYVTQLGSIPGRAEKYAGDAHPELAEHGRALAAGIESYRRARCDQPDTAGQPACAQALTDIAAALGAVQDALVTMLDGPAASR</sequence>
<keyword evidence="3" id="KW-1185">Reference proteome</keyword>
<name>A0A1I5WIH6_9PSEU</name>
<accession>A0A1I5WIH6</accession>
<feature type="chain" id="PRO_5039625244" evidence="1">
    <location>
        <begin position="24"/>
        <end position="153"/>
    </location>
</feature>
<dbReference type="AlphaFoldDB" id="A0A1I5WIH6"/>
<dbReference type="STRING" id="587909.SAMN05421810_105126"/>
<dbReference type="PROSITE" id="PS51257">
    <property type="entry name" value="PROKAR_LIPOPROTEIN"/>
    <property type="match status" value="1"/>
</dbReference>
<dbReference type="Proteomes" id="UP000198727">
    <property type="component" value="Unassembled WGS sequence"/>
</dbReference>
<dbReference type="RefSeq" id="WP_243859574.1">
    <property type="nucleotide sequence ID" value="NZ_FOWW01000005.1"/>
</dbReference>
<dbReference type="EMBL" id="FOWW01000005">
    <property type="protein sequence ID" value="SFQ19479.1"/>
    <property type="molecule type" value="Genomic_DNA"/>
</dbReference>
<evidence type="ECO:0000313" key="2">
    <source>
        <dbReference type="EMBL" id="SFQ19479.1"/>
    </source>
</evidence>
<feature type="signal peptide" evidence="1">
    <location>
        <begin position="1"/>
        <end position="23"/>
    </location>
</feature>
<keyword evidence="1" id="KW-0732">Signal</keyword>
<reference evidence="3" key="1">
    <citation type="submission" date="2016-10" db="EMBL/GenBank/DDBJ databases">
        <authorList>
            <person name="Varghese N."/>
            <person name="Submissions S."/>
        </authorList>
    </citation>
    <scope>NUCLEOTIDE SEQUENCE [LARGE SCALE GENOMIC DNA]</scope>
    <source>
        <strain evidence="3">CGMCC 4.5579</strain>
    </source>
</reference>
<organism evidence="2 3">
    <name type="scientific">Amycolatopsis arida</name>
    <dbReference type="NCBI Taxonomy" id="587909"/>
    <lineage>
        <taxon>Bacteria</taxon>
        <taxon>Bacillati</taxon>
        <taxon>Actinomycetota</taxon>
        <taxon>Actinomycetes</taxon>
        <taxon>Pseudonocardiales</taxon>
        <taxon>Pseudonocardiaceae</taxon>
        <taxon>Amycolatopsis</taxon>
    </lineage>
</organism>
<proteinExistence type="predicted"/>